<evidence type="ECO:0000313" key="1">
    <source>
        <dbReference type="EMBL" id="UJG44281.1"/>
    </source>
</evidence>
<protein>
    <submittedName>
        <fullName evidence="1">Uncharacterized protein</fullName>
    </submittedName>
</protein>
<accession>A0A9Y1BS59</accession>
<name>A0A9Y1BS59_9ARCH</name>
<organism evidence="1">
    <name type="scientific">Candidatus Heimdallarchaeum endolithica</name>
    <dbReference type="NCBI Taxonomy" id="2876572"/>
    <lineage>
        <taxon>Archaea</taxon>
        <taxon>Promethearchaeati</taxon>
        <taxon>Candidatus Heimdallarchaeota</taxon>
        <taxon>Candidatus Heimdallarchaeia (ex Rinke et al. 2021) (nom. nud.)</taxon>
        <taxon>Candidatus Heimdallarchaeales</taxon>
        <taxon>Candidatus Heimdallarchaeaceae</taxon>
        <taxon>Candidatus Heimdallarchaeum</taxon>
    </lineage>
</organism>
<dbReference type="Proteomes" id="UP001200513">
    <property type="component" value="Chromosome"/>
</dbReference>
<sequence>MNEENSYQKLHYFRLFTDFGRILTEKIPFSLLTYLKKYSVQTWGDLYKFIYQGSCGWVHLKKISGLEGVKIYLEQELDVCTKKREDEELFELLNEKTMFGRLNLRVWKEEIGLSSSHLWKLMEESLKNTPANLSIFFSSWNLICKLYDEGILTTKKNEKRALKKALSDLSFQFKKYEECLDLPLISHSPLFRMNYDPSYRIVSRIVLENFLKNMINYSF</sequence>
<dbReference type="AlphaFoldDB" id="A0A9Y1BS59"/>
<dbReference type="EMBL" id="CP084167">
    <property type="protein sequence ID" value="UJG44281.1"/>
    <property type="molecule type" value="Genomic_DNA"/>
</dbReference>
<gene>
    <name evidence="1" type="ORF">K9W46_03640</name>
</gene>
<proteinExistence type="predicted"/>
<reference evidence="1" key="1">
    <citation type="journal article" date="2022" name="Nat. Microbiol.">
        <title>Unique mobile elements and scalable gene flow at the prokaryote-eukaryote boundary revealed by circularized Asgard archaea genomes.</title>
        <authorList>
            <person name="Wu F."/>
            <person name="Speth D.R."/>
            <person name="Philosof A."/>
            <person name="Cremiere A."/>
            <person name="Narayanan A."/>
            <person name="Barco R.A."/>
            <person name="Connon S.A."/>
            <person name="Amend J.P."/>
            <person name="Antoshechkin I.A."/>
            <person name="Orphan V.J."/>
        </authorList>
    </citation>
    <scope>NUCLEOTIDE SEQUENCE</scope>
    <source>
        <strain evidence="1">PR6</strain>
    </source>
</reference>